<gene>
    <name evidence="4" type="primary">yodA</name>
    <name evidence="4" type="ORF">EcWSU1_02168</name>
</gene>
<reference evidence="4 5" key="1">
    <citation type="journal article" date="2011" name="Stand. Genomic Sci.">
        <title>Complete genome of the onion pathogen Enterobacter cloacae EcWSU1.</title>
        <authorList>
            <person name="Humann J.L."/>
            <person name="Wildung M."/>
            <person name="Cheng C.H."/>
            <person name="Lee T."/>
            <person name="Stewart J.E."/>
            <person name="Drew J.C."/>
            <person name="Triplett E.W."/>
            <person name="Main D."/>
            <person name="Schroeder B.K."/>
        </authorList>
    </citation>
    <scope>NUCLEOTIDE SEQUENCE [LARGE SCALE GENOMIC DNA]</scope>
    <source>
        <strain evidence="4 5">EcWSU1</strain>
    </source>
</reference>
<keyword evidence="2" id="KW-0862">Zinc</keyword>
<dbReference type="AlphaFoldDB" id="G8LPF0"/>
<evidence type="ECO:0000256" key="1">
    <source>
        <dbReference type="ARBA" id="ARBA00022729"/>
    </source>
</evidence>
<dbReference type="NCBIfam" id="NF007639">
    <property type="entry name" value="PRK10306.1"/>
    <property type="match status" value="1"/>
</dbReference>
<keyword evidence="1" id="KW-0732">Signal</keyword>
<proteinExistence type="predicted"/>
<protein>
    <submittedName>
        <fullName evidence="4">Metal-binding protein YodA</fullName>
    </submittedName>
</protein>
<dbReference type="SUPFAM" id="SSF50814">
    <property type="entry name" value="Lipocalins"/>
    <property type="match status" value="1"/>
</dbReference>
<name>G8LPF0_9ENTR</name>
<dbReference type="eggNOG" id="COG3443">
    <property type="taxonomic scope" value="Bacteria"/>
</dbReference>
<evidence type="ECO:0000313" key="5">
    <source>
        <dbReference type="Proteomes" id="UP000007838"/>
    </source>
</evidence>
<accession>G8LPF0</accession>
<dbReference type="InterPro" id="IPR015304">
    <property type="entry name" value="ZinT_dom"/>
</dbReference>
<feature type="domain" description="ZinT" evidence="3">
    <location>
        <begin position="70"/>
        <end position="248"/>
    </location>
</feature>
<organism evidence="4 5">
    <name type="scientific">Enterobacter ludwigii</name>
    <dbReference type="NCBI Taxonomy" id="299767"/>
    <lineage>
        <taxon>Bacteria</taxon>
        <taxon>Pseudomonadati</taxon>
        <taxon>Pseudomonadota</taxon>
        <taxon>Gammaproteobacteria</taxon>
        <taxon>Enterobacterales</taxon>
        <taxon>Enterobacteriaceae</taxon>
        <taxon>Enterobacter</taxon>
        <taxon>Enterobacter cloacae complex</taxon>
    </lineage>
</organism>
<dbReference type="InterPro" id="IPR012674">
    <property type="entry name" value="Calycin"/>
</dbReference>
<sequence length="248" mass="28636">MDGAIQWNKRAFADWLRFEMLYYNILILIKRSEEFVLAAHIGKFAMTLGALLVSGQLFAHSHGHQMTEAEQKAANGVFEDKDVKDRKLSDWDGTWQSVYPFLLDGALDPVFKQKAQKDKKSFDEVKAYYRTGYATDVEAIGIENNVMEFHKGKAISRCQYDYSGYKILTYASGKKGVRYLFECKDPDSKAPKFVQFSDHTIAPKASSHFHIFMGNTSHEALLKEMDNWPTYYPNEMYKQQVVDEMLHH</sequence>
<dbReference type="EMBL" id="CP002886">
    <property type="protein sequence ID" value="AEW73605.1"/>
    <property type="molecule type" value="Genomic_DNA"/>
</dbReference>
<dbReference type="KEGG" id="eec:EcWSU1_02168"/>
<dbReference type="Gene3D" id="2.40.128.20">
    <property type="match status" value="1"/>
</dbReference>
<evidence type="ECO:0000256" key="2">
    <source>
        <dbReference type="ARBA" id="ARBA00022833"/>
    </source>
</evidence>
<dbReference type="GO" id="GO:0008270">
    <property type="term" value="F:zinc ion binding"/>
    <property type="evidence" value="ECO:0007669"/>
    <property type="project" value="InterPro"/>
</dbReference>
<dbReference type="Pfam" id="PF09223">
    <property type="entry name" value="ZinT"/>
    <property type="match status" value="1"/>
</dbReference>
<dbReference type="Proteomes" id="UP000007838">
    <property type="component" value="Chromosome"/>
</dbReference>
<dbReference type="HOGENOM" id="CLU_072001_1_0_6"/>
<evidence type="ECO:0000259" key="3">
    <source>
        <dbReference type="Pfam" id="PF09223"/>
    </source>
</evidence>
<evidence type="ECO:0000313" key="4">
    <source>
        <dbReference type="EMBL" id="AEW73605.1"/>
    </source>
</evidence>